<protein>
    <submittedName>
        <fullName evidence="1">Uncharacterized protein</fullName>
    </submittedName>
</protein>
<reference evidence="1 2" key="1">
    <citation type="submission" date="2014-08" db="EMBL/GenBank/DDBJ databases">
        <title>Genomic and Phenotypic Diversity of Colwellia psychrerythraea strains from Disparate Marine Basins.</title>
        <authorList>
            <person name="Techtmann S.M."/>
            <person name="Stelling S.C."/>
            <person name="Utturkar S.M."/>
            <person name="Alshibli N."/>
            <person name="Harris A."/>
            <person name="Brown S.D."/>
            <person name="Hazen T.C."/>
        </authorList>
    </citation>
    <scope>NUCLEOTIDE SEQUENCE [LARGE SCALE GENOMIC DNA]</scope>
    <source>
        <strain evidence="1 2">GAB14E</strain>
    </source>
</reference>
<dbReference type="Gene3D" id="3.60.20.10">
    <property type="entry name" value="Glutamine Phosphoribosylpyrophosphate, subunit 1, domain 1"/>
    <property type="match status" value="1"/>
</dbReference>
<dbReference type="AlphaFoldDB" id="A0A099KW73"/>
<dbReference type="PATRIC" id="fig|28229.3.peg.2079"/>
<evidence type="ECO:0000313" key="2">
    <source>
        <dbReference type="Proteomes" id="UP000029868"/>
    </source>
</evidence>
<dbReference type="SUPFAM" id="SSF56235">
    <property type="entry name" value="N-terminal nucleophile aminohydrolases (Ntn hydrolases)"/>
    <property type="match status" value="1"/>
</dbReference>
<dbReference type="OrthoDB" id="6397448at2"/>
<dbReference type="RefSeq" id="WP_033082120.1">
    <property type="nucleotide sequence ID" value="NZ_JQEC01000021.1"/>
</dbReference>
<dbReference type="InterPro" id="IPR029055">
    <property type="entry name" value="Ntn_hydrolases_N"/>
</dbReference>
<sequence length="445" mass="51361">MSKYDDKYAKQACVLRMYVTAPQLPNHLELQGFEQEQCYIKGYLTNEELICEQLNIETGNQQSLLNAALKRWGVEVNKHLCGDYVLVWLNDEQLLVTSSARSSFTLYYQEHNGLVVATELSHLSQKRETRLNKAQLLQLLTLGPIAGKHTCFEHINQLQSGETLLWQLQQTLKLGSKEAFKQSYQAKLSHAEQLILVQDNNFPIAEPITPRVIDDIDLTELFNQLPLLAHRLGEPVIDIALAHFDSLVQASKTETLLLDESWLSARNIISEQCFHLRFSRCKSILKRPLLKQREQLTKLQQQLTTDFSAEHNEQCSVLSFSQWLDLHYVIPAWCQILQRICQHHGKTLINPYARPEQIMKLVRQTDNQPKAYFSLQQISLANVYDAMQRLFHLGEAKTLKLFNLNPAITARLIRQQTDPPQKVEQLSVILLTFDYLTRFHPAHLN</sequence>
<organism evidence="1 2">
    <name type="scientific">Colwellia psychrerythraea</name>
    <name type="common">Vibrio psychroerythus</name>
    <dbReference type="NCBI Taxonomy" id="28229"/>
    <lineage>
        <taxon>Bacteria</taxon>
        <taxon>Pseudomonadati</taxon>
        <taxon>Pseudomonadota</taxon>
        <taxon>Gammaproteobacteria</taxon>
        <taxon>Alteromonadales</taxon>
        <taxon>Colwelliaceae</taxon>
        <taxon>Colwellia</taxon>
    </lineage>
</organism>
<evidence type="ECO:0000313" key="1">
    <source>
        <dbReference type="EMBL" id="KGJ93903.1"/>
    </source>
</evidence>
<accession>A0A099KW73</accession>
<dbReference type="Proteomes" id="UP000029868">
    <property type="component" value="Unassembled WGS sequence"/>
</dbReference>
<dbReference type="EMBL" id="JQEC01000021">
    <property type="protein sequence ID" value="KGJ93903.1"/>
    <property type="molecule type" value="Genomic_DNA"/>
</dbReference>
<proteinExistence type="predicted"/>
<comment type="caution">
    <text evidence="1">The sequence shown here is derived from an EMBL/GenBank/DDBJ whole genome shotgun (WGS) entry which is preliminary data.</text>
</comment>
<gene>
    <name evidence="1" type="ORF">GAB14E_2458</name>
</gene>
<name>A0A099KW73_COLPS</name>